<name>A0A812W9W8_SYMPI</name>
<gene>
    <name evidence="2" type="primary">POLR3A</name>
    <name evidence="2" type="ORF">SPIL2461_LOCUS18020</name>
</gene>
<feature type="non-terminal residue" evidence="2">
    <location>
        <position position="131"/>
    </location>
</feature>
<sequence>VAHVLRPPHRERCATFEAKAVEPPGRLPAMPQTGRVAEPIQRSPEEAEKDQYKLWPLLPLELRELAEPCASRFVDFVKRTQGASDLEFEQVRGDVRKFIKELAGQVAAKREQLGLEVGDSKESAEAARAKW</sequence>
<dbReference type="Proteomes" id="UP000649617">
    <property type="component" value="Unassembled WGS sequence"/>
</dbReference>
<proteinExistence type="predicted"/>
<protein>
    <submittedName>
        <fullName evidence="2">POLR3A protein</fullName>
    </submittedName>
</protein>
<reference evidence="2" key="1">
    <citation type="submission" date="2021-02" db="EMBL/GenBank/DDBJ databases">
        <authorList>
            <person name="Dougan E. K."/>
            <person name="Rhodes N."/>
            <person name="Thang M."/>
            <person name="Chan C."/>
        </authorList>
    </citation>
    <scope>NUCLEOTIDE SEQUENCE</scope>
</reference>
<evidence type="ECO:0000313" key="3">
    <source>
        <dbReference type="Proteomes" id="UP000649617"/>
    </source>
</evidence>
<evidence type="ECO:0000256" key="1">
    <source>
        <dbReference type="SAM" id="MobiDB-lite"/>
    </source>
</evidence>
<comment type="caution">
    <text evidence="2">The sequence shown here is derived from an EMBL/GenBank/DDBJ whole genome shotgun (WGS) entry which is preliminary data.</text>
</comment>
<evidence type="ECO:0000313" key="2">
    <source>
        <dbReference type="EMBL" id="CAE7662448.1"/>
    </source>
</evidence>
<dbReference type="AlphaFoldDB" id="A0A812W9W8"/>
<keyword evidence="3" id="KW-1185">Reference proteome</keyword>
<organism evidence="2 3">
    <name type="scientific">Symbiodinium pilosum</name>
    <name type="common">Dinoflagellate</name>
    <dbReference type="NCBI Taxonomy" id="2952"/>
    <lineage>
        <taxon>Eukaryota</taxon>
        <taxon>Sar</taxon>
        <taxon>Alveolata</taxon>
        <taxon>Dinophyceae</taxon>
        <taxon>Suessiales</taxon>
        <taxon>Symbiodiniaceae</taxon>
        <taxon>Symbiodinium</taxon>
    </lineage>
</organism>
<accession>A0A812W9W8</accession>
<feature type="non-terminal residue" evidence="2">
    <location>
        <position position="1"/>
    </location>
</feature>
<feature type="region of interest" description="Disordered" evidence="1">
    <location>
        <begin position="20"/>
        <end position="48"/>
    </location>
</feature>
<dbReference type="EMBL" id="CAJNIZ010043535">
    <property type="protein sequence ID" value="CAE7662448.1"/>
    <property type="molecule type" value="Genomic_DNA"/>
</dbReference>